<feature type="binding site" evidence="8">
    <location>
        <position position="234"/>
    </location>
    <ligand>
        <name>Mg(2+)</name>
        <dbReference type="ChEBI" id="CHEBI:18420"/>
    </ligand>
</feature>
<gene>
    <name evidence="6" type="primary">hflX</name>
    <name evidence="10" type="ORF">HJ01_00733</name>
</gene>
<reference evidence="10 11" key="1">
    <citation type="journal article" date="2014" name="Acta Crystallogr. D">
        <title>Structure-based characterization and antifreeze properties of a hyperactive ice-binding protein from the Antarctic bacterium Flavobacterium frigoris PS1.</title>
        <authorList>
            <person name="Do H."/>
            <person name="Kim S.J."/>
            <person name="Kim H.J."/>
            <person name="Lee J.H."/>
        </authorList>
    </citation>
    <scope>NUCLEOTIDE SEQUENCE [LARGE SCALE GENOMIC DNA]</scope>
    <source>
        <strain evidence="10 11">PS1</strain>
    </source>
</reference>
<dbReference type="CDD" id="cd01878">
    <property type="entry name" value="HflX"/>
    <property type="match status" value="1"/>
</dbReference>
<dbReference type="InterPro" id="IPR042108">
    <property type="entry name" value="GTPase_HflX_N_sf"/>
</dbReference>
<evidence type="ECO:0000256" key="2">
    <source>
        <dbReference type="ARBA" id="ARBA00022723"/>
    </source>
</evidence>
<evidence type="ECO:0000313" key="10">
    <source>
        <dbReference type="EMBL" id="EIA10051.1"/>
    </source>
</evidence>
<dbReference type="Pfam" id="PF13167">
    <property type="entry name" value="GTP-bdg_N"/>
    <property type="match status" value="1"/>
</dbReference>
<dbReference type="InterPro" id="IPR025121">
    <property type="entry name" value="GTPase_HflX_N"/>
</dbReference>
<name>H7FNR2_FLAFP</name>
<organism evidence="10 11">
    <name type="scientific">Flavobacterium frigoris (strain PS1)</name>
    <dbReference type="NCBI Taxonomy" id="1086011"/>
    <lineage>
        <taxon>Bacteria</taxon>
        <taxon>Pseudomonadati</taxon>
        <taxon>Bacteroidota</taxon>
        <taxon>Flavobacteriia</taxon>
        <taxon>Flavobacteriales</taxon>
        <taxon>Flavobacteriaceae</taxon>
        <taxon>Flavobacterium</taxon>
    </lineage>
</organism>
<dbReference type="HAMAP" id="MF_00900">
    <property type="entry name" value="GTPase_HflX"/>
    <property type="match status" value="1"/>
</dbReference>
<keyword evidence="3 6" id="KW-0547">Nucleotide-binding</keyword>
<dbReference type="EMBL" id="AHKF01000010">
    <property type="protein sequence ID" value="EIA10051.1"/>
    <property type="molecule type" value="Genomic_DNA"/>
</dbReference>
<evidence type="ECO:0000256" key="1">
    <source>
        <dbReference type="ARBA" id="ARBA00022490"/>
    </source>
</evidence>
<dbReference type="Gene3D" id="3.40.50.300">
    <property type="entry name" value="P-loop containing nucleotide triphosphate hydrolases"/>
    <property type="match status" value="1"/>
</dbReference>
<dbReference type="eggNOG" id="COG2262">
    <property type="taxonomic scope" value="Bacteria"/>
</dbReference>
<keyword evidence="4 8" id="KW-0460">Magnesium</keyword>
<comment type="similarity">
    <text evidence="6">Belongs to the TRAFAC class OBG-HflX-like GTPase superfamily. HflX GTPase family.</text>
</comment>
<keyword evidence="1 6" id="KW-0963">Cytoplasm</keyword>
<dbReference type="AlphaFoldDB" id="H7FNR2"/>
<feature type="binding site" evidence="7">
    <location>
        <begin position="207"/>
        <end position="214"/>
    </location>
    <ligand>
        <name>GTP</name>
        <dbReference type="ChEBI" id="CHEBI:37565"/>
    </ligand>
</feature>
<dbReference type="PATRIC" id="fig|1086011.3.peg.721"/>
<dbReference type="Proteomes" id="UP000005566">
    <property type="component" value="Unassembled WGS sequence"/>
</dbReference>
<dbReference type="PANTHER" id="PTHR10229:SF0">
    <property type="entry name" value="GTP-BINDING PROTEIN 6-RELATED"/>
    <property type="match status" value="1"/>
</dbReference>
<evidence type="ECO:0000256" key="6">
    <source>
        <dbReference type="HAMAP-Rule" id="MF_00900"/>
    </source>
</evidence>
<feature type="domain" description="Hflx-type G" evidence="9">
    <location>
        <begin position="201"/>
        <end position="387"/>
    </location>
</feature>
<evidence type="ECO:0000256" key="7">
    <source>
        <dbReference type="PIRSR" id="PIRSR006809-1"/>
    </source>
</evidence>
<dbReference type="GO" id="GO:0003924">
    <property type="term" value="F:GTPase activity"/>
    <property type="evidence" value="ECO:0007669"/>
    <property type="project" value="UniProtKB-UniRule"/>
</dbReference>
<sequence>MLEKETINFEKTAIVGIVTQNQSEEKLKEYLDELEFLTYTAGGEVVKRFSQKMERPNPKTFVGTGKIEEIHHFVKENDISTLVFDDELSPSQQKNISKIITECKILDRTHLILDIFAQRAETSYARTQVELAQCQYLLPRLSGMWTHLERQKGGIGMRGPGETEIETDRRIVRDRIALLKEKIKAIDKQMGTQRGNRGAMVRVALVGYTNVGKSTLMNAVGKSDVFVENKLFATLDTTVRKVVIKNLPFLLSDTVGFIRKLPTQLVDSFKSTLDEVREADLLLHVVDISHPEFEDHIASVNQTLLDIKANDKPVIMVFNKIDAYKPLTIDDDDLMTEKTPRHFTLEEWKSTWMSRVGEQNALFISATNKENFEEFRERVYEAVRHIHITRFPYNKFLYPDYKDAVEKEDKEDKEEEETE</sequence>
<feature type="binding site" evidence="7">
    <location>
        <begin position="253"/>
        <end position="256"/>
    </location>
    <ligand>
        <name>GTP</name>
        <dbReference type="ChEBI" id="CHEBI:37565"/>
    </ligand>
</feature>
<dbReference type="OrthoDB" id="9812272at2"/>
<feature type="binding site" evidence="7">
    <location>
        <begin position="232"/>
        <end position="236"/>
    </location>
    <ligand>
        <name>GTP</name>
        <dbReference type="ChEBI" id="CHEBI:37565"/>
    </ligand>
</feature>
<dbReference type="InterPro" id="IPR030394">
    <property type="entry name" value="G_HFLX_dom"/>
</dbReference>
<dbReference type="InterPro" id="IPR006073">
    <property type="entry name" value="GTP-bd"/>
</dbReference>
<dbReference type="PROSITE" id="PS51705">
    <property type="entry name" value="G_HFLX"/>
    <property type="match status" value="1"/>
</dbReference>
<comment type="subunit">
    <text evidence="6">Monomer. Associates with the 50S ribosomal subunit.</text>
</comment>
<keyword evidence="5 6" id="KW-0342">GTP-binding</keyword>
<evidence type="ECO:0000256" key="4">
    <source>
        <dbReference type="ARBA" id="ARBA00022842"/>
    </source>
</evidence>
<dbReference type="GO" id="GO:0046872">
    <property type="term" value="F:metal ion binding"/>
    <property type="evidence" value="ECO:0007669"/>
    <property type="project" value="UniProtKB-KW"/>
</dbReference>
<evidence type="ECO:0000256" key="3">
    <source>
        <dbReference type="ARBA" id="ARBA00022741"/>
    </source>
</evidence>
<dbReference type="InterPro" id="IPR032305">
    <property type="entry name" value="GTP-bd_M"/>
</dbReference>
<protein>
    <recommendedName>
        <fullName evidence="6">GTPase HflX</fullName>
    </recommendedName>
    <alternativeName>
        <fullName evidence="6">GTP-binding protein HflX</fullName>
    </alternativeName>
</protein>
<dbReference type="GO" id="GO:0005525">
    <property type="term" value="F:GTP binding"/>
    <property type="evidence" value="ECO:0007669"/>
    <property type="project" value="UniProtKB-UniRule"/>
</dbReference>
<proteinExistence type="inferred from homology"/>
<feature type="binding site" evidence="8">
    <location>
        <position position="214"/>
    </location>
    <ligand>
        <name>Mg(2+)</name>
        <dbReference type="ChEBI" id="CHEBI:18420"/>
    </ligand>
</feature>
<dbReference type="PANTHER" id="PTHR10229">
    <property type="entry name" value="GTP-BINDING PROTEIN HFLX"/>
    <property type="match status" value="1"/>
</dbReference>
<keyword evidence="11" id="KW-1185">Reference proteome</keyword>
<dbReference type="SUPFAM" id="SSF52540">
    <property type="entry name" value="P-loop containing nucleoside triphosphate hydrolases"/>
    <property type="match status" value="1"/>
</dbReference>
<dbReference type="PRINTS" id="PR00326">
    <property type="entry name" value="GTP1OBG"/>
</dbReference>
<dbReference type="FunFam" id="3.40.50.300:FF:000955">
    <property type="entry name" value="GTPase HflX"/>
    <property type="match status" value="1"/>
</dbReference>
<accession>H7FNR2</accession>
<dbReference type="Gene3D" id="6.10.250.2860">
    <property type="match status" value="1"/>
</dbReference>
<keyword evidence="2 8" id="KW-0479">Metal-binding</keyword>
<dbReference type="FunFam" id="3.40.50.11060:FF:000001">
    <property type="entry name" value="GTPase HflX"/>
    <property type="match status" value="1"/>
</dbReference>
<comment type="function">
    <text evidence="6">GTPase that associates with the 50S ribosomal subunit and may have a role during protein synthesis or ribosome biogenesis.</text>
</comment>
<dbReference type="GO" id="GO:0005737">
    <property type="term" value="C:cytoplasm"/>
    <property type="evidence" value="ECO:0007669"/>
    <property type="project" value="UniProtKB-SubCell"/>
</dbReference>
<evidence type="ECO:0000256" key="8">
    <source>
        <dbReference type="PIRSR" id="PIRSR006809-2"/>
    </source>
</evidence>
<dbReference type="RefSeq" id="WP_007136910.1">
    <property type="nucleotide sequence ID" value="NZ_AHKF01000010.1"/>
</dbReference>
<dbReference type="Pfam" id="PF16360">
    <property type="entry name" value="GTP-bdg_M"/>
    <property type="match status" value="1"/>
</dbReference>
<evidence type="ECO:0000313" key="11">
    <source>
        <dbReference type="Proteomes" id="UP000005566"/>
    </source>
</evidence>
<dbReference type="Gene3D" id="3.40.50.11060">
    <property type="entry name" value="GTPase HflX, N-terminal domain"/>
    <property type="match status" value="1"/>
</dbReference>
<dbReference type="STRING" id="1086011.HJ01_00733"/>
<evidence type="ECO:0000259" key="9">
    <source>
        <dbReference type="PROSITE" id="PS51705"/>
    </source>
</evidence>
<comment type="caution">
    <text evidence="10">The sequence shown here is derived from an EMBL/GenBank/DDBJ whole genome shotgun (WGS) entry which is preliminary data.</text>
</comment>
<dbReference type="Pfam" id="PF01926">
    <property type="entry name" value="MMR_HSR1"/>
    <property type="match status" value="1"/>
</dbReference>
<dbReference type="InterPro" id="IPR016496">
    <property type="entry name" value="GTPase_HflX"/>
</dbReference>
<comment type="cofactor">
    <cofactor evidence="8">
        <name>Mg(2+)</name>
        <dbReference type="ChEBI" id="CHEBI:18420"/>
    </cofactor>
</comment>
<feature type="binding site" evidence="7">
    <location>
        <begin position="319"/>
        <end position="322"/>
    </location>
    <ligand>
        <name>GTP</name>
        <dbReference type="ChEBI" id="CHEBI:37565"/>
    </ligand>
</feature>
<dbReference type="InterPro" id="IPR027417">
    <property type="entry name" value="P-loop_NTPase"/>
</dbReference>
<dbReference type="PIRSF" id="PIRSF006809">
    <property type="entry name" value="GTP-binding_hflX_prd"/>
    <property type="match status" value="1"/>
</dbReference>
<dbReference type="GO" id="GO:0043022">
    <property type="term" value="F:ribosome binding"/>
    <property type="evidence" value="ECO:0007669"/>
    <property type="project" value="TreeGrafter"/>
</dbReference>
<dbReference type="NCBIfam" id="TIGR03156">
    <property type="entry name" value="GTP_HflX"/>
    <property type="match status" value="1"/>
</dbReference>
<feature type="binding site" evidence="7">
    <location>
        <begin position="365"/>
        <end position="367"/>
    </location>
    <ligand>
        <name>GTP</name>
        <dbReference type="ChEBI" id="CHEBI:37565"/>
    </ligand>
</feature>
<evidence type="ECO:0000256" key="5">
    <source>
        <dbReference type="ARBA" id="ARBA00023134"/>
    </source>
</evidence>
<comment type="subcellular location">
    <subcellularLocation>
        <location evidence="6">Cytoplasm</location>
    </subcellularLocation>
    <text evidence="6">May associate with membranes.</text>
</comment>